<feature type="transmembrane region" description="Helical" evidence="1">
    <location>
        <begin position="12"/>
        <end position="32"/>
    </location>
</feature>
<evidence type="ECO:0000313" key="2">
    <source>
        <dbReference type="EMBL" id="GGY29240.1"/>
    </source>
</evidence>
<keyword evidence="1" id="KW-0812">Transmembrane</keyword>
<accession>A0ABQ3A150</accession>
<keyword evidence="1" id="KW-0472">Membrane</keyword>
<sequence length="92" mass="10188">MNDVKTPRNAARGTWALPLVALAPLAAIGILTERTSTAWNVVSWVLWALSVVLVAVEWAAVLRHRTRQPAQWGMCVLVHAVLAWQLIALLRQ</sequence>
<comment type="caution">
    <text evidence="2">The sequence shown here is derived from an EMBL/GenBank/DDBJ whole genome shotgun (WGS) entry which is preliminary data.</text>
</comment>
<evidence type="ECO:0000256" key="1">
    <source>
        <dbReference type="SAM" id="Phobius"/>
    </source>
</evidence>
<proteinExistence type="predicted"/>
<evidence type="ECO:0008006" key="4">
    <source>
        <dbReference type="Google" id="ProtNLM"/>
    </source>
</evidence>
<protein>
    <recommendedName>
        <fullName evidence="4">Integral membrane protein</fullName>
    </recommendedName>
</protein>
<feature type="transmembrane region" description="Helical" evidence="1">
    <location>
        <begin position="72"/>
        <end position="90"/>
    </location>
</feature>
<reference evidence="3" key="1">
    <citation type="journal article" date="2019" name="Int. J. Syst. Evol. Microbiol.">
        <title>The Global Catalogue of Microorganisms (GCM) 10K type strain sequencing project: providing services to taxonomists for standard genome sequencing and annotation.</title>
        <authorList>
            <consortium name="The Broad Institute Genomics Platform"/>
            <consortium name="The Broad Institute Genome Sequencing Center for Infectious Disease"/>
            <person name="Wu L."/>
            <person name="Ma J."/>
        </authorList>
    </citation>
    <scope>NUCLEOTIDE SEQUENCE [LARGE SCALE GENOMIC DNA]</scope>
    <source>
        <strain evidence="3">JCM 4594</strain>
    </source>
</reference>
<gene>
    <name evidence="2" type="ORF">GCM10010326_23810</name>
</gene>
<organism evidence="2 3">
    <name type="scientific">Streptomyces xanthochromogenes</name>
    <dbReference type="NCBI Taxonomy" id="67384"/>
    <lineage>
        <taxon>Bacteria</taxon>
        <taxon>Bacillati</taxon>
        <taxon>Actinomycetota</taxon>
        <taxon>Actinomycetes</taxon>
        <taxon>Kitasatosporales</taxon>
        <taxon>Streptomycetaceae</taxon>
        <taxon>Streptomyces</taxon>
    </lineage>
</organism>
<name>A0ABQ3A150_9ACTN</name>
<dbReference type="EMBL" id="BMUU01000003">
    <property type="protein sequence ID" value="GGY29240.1"/>
    <property type="molecule type" value="Genomic_DNA"/>
</dbReference>
<dbReference type="RefSeq" id="WP_190027010.1">
    <property type="nucleotide sequence ID" value="NZ_BMUU01000003.1"/>
</dbReference>
<feature type="transmembrane region" description="Helical" evidence="1">
    <location>
        <begin position="38"/>
        <end position="60"/>
    </location>
</feature>
<dbReference type="Proteomes" id="UP000600946">
    <property type="component" value="Unassembled WGS sequence"/>
</dbReference>
<keyword evidence="1" id="KW-1133">Transmembrane helix</keyword>
<evidence type="ECO:0000313" key="3">
    <source>
        <dbReference type="Proteomes" id="UP000600946"/>
    </source>
</evidence>
<keyword evidence="3" id="KW-1185">Reference proteome</keyword>
<dbReference type="GeneID" id="96290352"/>